<keyword evidence="4" id="KW-1185">Reference proteome</keyword>
<keyword evidence="1" id="KW-0732">Signal</keyword>
<gene>
    <name evidence="3" type="ORF">SCLCIDRAFT_21998</name>
</gene>
<evidence type="ECO:0000313" key="4">
    <source>
        <dbReference type="Proteomes" id="UP000053989"/>
    </source>
</evidence>
<dbReference type="InterPro" id="IPR036673">
    <property type="entry name" value="Cyanovirin-N_sf"/>
</dbReference>
<name>A0A0C3ANL5_9AGAM</name>
<feature type="domain" description="Cyanovirin-N" evidence="2">
    <location>
        <begin position="27"/>
        <end position="119"/>
    </location>
</feature>
<accession>A0A0C3ANL5</accession>
<feature type="signal peptide" evidence="1">
    <location>
        <begin position="1"/>
        <end position="21"/>
    </location>
</feature>
<protein>
    <recommendedName>
        <fullName evidence="2">Cyanovirin-N domain-containing protein</fullName>
    </recommendedName>
</protein>
<reference evidence="4" key="2">
    <citation type="submission" date="2015-01" db="EMBL/GenBank/DDBJ databases">
        <title>Evolutionary Origins and Diversification of the Mycorrhizal Mutualists.</title>
        <authorList>
            <consortium name="DOE Joint Genome Institute"/>
            <consortium name="Mycorrhizal Genomics Consortium"/>
            <person name="Kohler A."/>
            <person name="Kuo A."/>
            <person name="Nagy L.G."/>
            <person name="Floudas D."/>
            <person name="Copeland A."/>
            <person name="Barry K.W."/>
            <person name="Cichocki N."/>
            <person name="Veneault-Fourrey C."/>
            <person name="LaButti K."/>
            <person name="Lindquist E.A."/>
            <person name="Lipzen A."/>
            <person name="Lundell T."/>
            <person name="Morin E."/>
            <person name="Murat C."/>
            <person name="Riley R."/>
            <person name="Ohm R."/>
            <person name="Sun H."/>
            <person name="Tunlid A."/>
            <person name="Henrissat B."/>
            <person name="Grigoriev I.V."/>
            <person name="Hibbett D.S."/>
            <person name="Martin F."/>
        </authorList>
    </citation>
    <scope>NUCLEOTIDE SEQUENCE [LARGE SCALE GENOMIC DNA]</scope>
    <source>
        <strain evidence="4">Foug A</strain>
    </source>
</reference>
<dbReference type="Proteomes" id="UP000053989">
    <property type="component" value="Unassembled WGS sequence"/>
</dbReference>
<dbReference type="InParanoid" id="A0A0C3ANL5"/>
<organism evidence="3 4">
    <name type="scientific">Scleroderma citrinum Foug A</name>
    <dbReference type="NCBI Taxonomy" id="1036808"/>
    <lineage>
        <taxon>Eukaryota</taxon>
        <taxon>Fungi</taxon>
        <taxon>Dikarya</taxon>
        <taxon>Basidiomycota</taxon>
        <taxon>Agaricomycotina</taxon>
        <taxon>Agaricomycetes</taxon>
        <taxon>Agaricomycetidae</taxon>
        <taxon>Boletales</taxon>
        <taxon>Sclerodermatineae</taxon>
        <taxon>Sclerodermataceae</taxon>
        <taxon>Scleroderma</taxon>
    </lineage>
</organism>
<evidence type="ECO:0000259" key="2">
    <source>
        <dbReference type="Pfam" id="PF08881"/>
    </source>
</evidence>
<dbReference type="Pfam" id="PF08881">
    <property type="entry name" value="CVNH"/>
    <property type="match status" value="1"/>
</dbReference>
<evidence type="ECO:0000256" key="1">
    <source>
        <dbReference type="SAM" id="SignalP"/>
    </source>
</evidence>
<evidence type="ECO:0000313" key="3">
    <source>
        <dbReference type="EMBL" id="KIM66567.1"/>
    </source>
</evidence>
<dbReference type="EMBL" id="KN822017">
    <property type="protein sequence ID" value="KIM66567.1"/>
    <property type="molecule type" value="Genomic_DNA"/>
</dbReference>
<dbReference type="AlphaFoldDB" id="A0A0C3ANL5"/>
<feature type="chain" id="PRO_5002161083" description="Cyanovirin-N domain-containing protein" evidence="1">
    <location>
        <begin position="22"/>
        <end position="123"/>
    </location>
</feature>
<dbReference type="InterPro" id="IPR011058">
    <property type="entry name" value="Cyanovirin-N"/>
</dbReference>
<dbReference type="HOGENOM" id="CLU_144945_1_2_1"/>
<sequence>MRFFSISVSLILAALSTHCAAQKSPPTCLDASLKGHILSATCQRNDPNRTQVKTTLDMNKCFAYNPNNKKLQCGKGYTNSCTKCELDASDFLDCECGEDHHQTSINPLDCVKLNDDGTLACKQ</sequence>
<proteinExistence type="predicted"/>
<dbReference type="SUPFAM" id="SSF51322">
    <property type="entry name" value="Cyanovirin-N"/>
    <property type="match status" value="1"/>
</dbReference>
<dbReference type="Gene3D" id="2.30.60.10">
    <property type="entry name" value="Cyanovirin-N"/>
    <property type="match status" value="1"/>
</dbReference>
<reference evidence="3 4" key="1">
    <citation type="submission" date="2014-04" db="EMBL/GenBank/DDBJ databases">
        <authorList>
            <consortium name="DOE Joint Genome Institute"/>
            <person name="Kuo A."/>
            <person name="Kohler A."/>
            <person name="Nagy L.G."/>
            <person name="Floudas D."/>
            <person name="Copeland A."/>
            <person name="Barry K.W."/>
            <person name="Cichocki N."/>
            <person name="Veneault-Fourrey C."/>
            <person name="LaButti K."/>
            <person name="Lindquist E.A."/>
            <person name="Lipzen A."/>
            <person name="Lundell T."/>
            <person name="Morin E."/>
            <person name="Murat C."/>
            <person name="Sun H."/>
            <person name="Tunlid A."/>
            <person name="Henrissat B."/>
            <person name="Grigoriev I.V."/>
            <person name="Hibbett D.S."/>
            <person name="Martin F."/>
            <person name="Nordberg H.P."/>
            <person name="Cantor M.N."/>
            <person name="Hua S.X."/>
        </authorList>
    </citation>
    <scope>NUCLEOTIDE SEQUENCE [LARGE SCALE GENOMIC DNA]</scope>
    <source>
        <strain evidence="3 4">Foug A</strain>
    </source>
</reference>